<dbReference type="STRING" id="1073996.SAMN05444271_102184"/>
<comment type="similarity">
    <text evidence="2">Belongs to the CDP-alcohol phosphatidyltransferase class-I family.</text>
</comment>
<feature type="transmembrane region" description="Helical" evidence="3">
    <location>
        <begin position="43"/>
        <end position="60"/>
    </location>
</feature>
<accession>A0A1H6RTJ6</accession>
<evidence type="ECO:0000256" key="1">
    <source>
        <dbReference type="ARBA" id="ARBA00022679"/>
    </source>
</evidence>
<dbReference type="Pfam" id="PF01066">
    <property type="entry name" value="CDP-OH_P_transf"/>
    <property type="match status" value="1"/>
</dbReference>
<feature type="transmembrane region" description="Helical" evidence="3">
    <location>
        <begin position="20"/>
        <end position="37"/>
    </location>
</feature>
<dbReference type="EMBL" id="FNYR01000002">
    <property type="protein sequence ID" value="SEI54855.1"/>
    <property type="molecule type" value="Genomic_DNA"/>
</dbReference>
<keyword evidence="3" id="KW-1133">Transmembrane helix</keyword>
<organism evidence="4 5">
    <name type="scientific">Halohasta litchfieldiae</name>
    <dbReference type="NCBI Taxonomy" id="1073996"/>
    <lineage>
        <taxon>Archaea</taxon>
        <taxon>Methanobacteriati</taxon>
        <taxon>Methanobacteriota</taxon>
        <taxon>Stenosarchaea group</taxon>
        <taxon>Halobacteria</taxon>
        <taxon>Halobacteriales</taxon>
        <taxon>Haloferacaceae</taxon>
        <taxon>Halohasta</taxon>
    </lineage>
</organism>
<keyword evidence="5" id="KW-1185">Reference proteome</keyword>
<keyword evidence="3" id="KW-0472">Membrane</keyword>
<keyword evidence="1 2" id="KW-0808">Transferase</keyword>
<evidence type="ECO:0000313" key="4">
    <source>
        <dbReference type="EMBL" id="SEI54855.1"/>
    </source>
</evidence>
<evidence type="ECO:0000313" key="5">
    <source>
        <dbReference type="Proteomes" id="UP000198888"/>
    </source>
</evidence>
<sequence>MGKQTADRWGGWQRWSATTLWIGLLVATAVGLLIAGWETAPAPRFLVGVGGGLLAVSVVIGRPISRAPDQPVTLATTVTLSRGAALAVFAGFLPVGLPSGRFVWFPAALFALAAGLDAIDGRIARRMDAVSELGGRLDTEMDGLTVLFGTVFVVTADLVPAVFLLVGVARYLFVAGIWLRKRRGLPVEPLPPSQLRRLLGGLAMGAIWLALLPVPGATASRLVALAVFVPFVLNFSRDWLAVSGRR</sequence>
<dbReference type="GO" id="GO:0016780">
    <property type="term" value="F:phosphotransferase activity, for other substituted phosphate groups"/>
    <property type="evidence" value="ECO:0007669"/>
    <property type="project" value="InterPro"/>
</dbReference>
<feature type="transmembrane region" description="Helical" evidence="3">
    <location>
        <begin position="162"/>
        <end position="179"/>
    </location>
</feature>
<dbReference type="RefSeq" id="WP_089670940.1">
    <property type="nucleotide sequence ID" value="NZ_CP024845.1"/>
</dbReference>
<feature type="transmembrane region" description="Helical" evidence="3">
    <location>
        <begin position="102"/>
        <end position="119"/>
    </location>
</feature>
<dbReference type="InterPro" id="IPR048254">
    <property type="entry name" value="CDP_ALCOHOL_P_TRANSF_CS"/>
</dbReference>
<dbReference type="InterPro" id="IPR043130">
    <property type="entry name" value="CDP-OH_PTrfase_TM_dom"/>
</dbReference>
<dbReference type="InterPro" id="IPR000462">
    <property type="entry name" value="CDP-OH_P_trans"/>
</dbReference>
<dbReference type="Proteomes" id="UP000198888">
    <property type="component" value="Unassembled WGS sequence"/>
</dbReference>
<evidence type="ECO:0000256" key="3">
    <source>
        <dbReference type="SAM" id="Phobius"/>
    </source>
</evidence>
<dbReference type="GO" id="GO:0008654">
    <property type="term" value="P:phospholipid biosynthetic process"/>
    <property type="evidence" value="ECO:0007669"/>
    <property type="project" value="InterPro"/>
</dbReference>
<dbReference type="OrthoDB" id="331608at2157"/>
<protein>
    <submittedName>
        <fullName evidence="4">CDP-diacylglycerol--glycerol-3-phosphate 3-phosphatidyltransferase</fullName>
    </submittedName>
</protein>
<dbReference type="Gene3D" id="1.20.120.1760">
    <property type="match status" value="1"/>
</dbReference>
<name>A0A1H6RTJ6_9EURY</name>
<proteinExistence type="inferred from homology"/>
<dbReference type="GO" id="GO:0016020">
    <property type="term" value="C:membrane"/>
    <property type="evidence" value="ECO:0007669"/>
    <property type="project" value="InterPro"/>
</dbReference>
<feature type="transmembrane region" description="Helical" evidence="3">
    <location>
        <begin position="199"/>
        <end position="216"/>
    </location>
</feature>
<dbReference type="AlphaFoldDB" id="A0A1H6RTJ6"/>
<keyword evidence="3" id="KW-0812">Transmembrane</keyword>
<dbReference type="KEGG" id="hae:halTADL_2948"/>
<evidence type="ECO:0000256" key="2">
    <source>
        <dbReference type="RuleBase" id="RU003750"/>
    </source>
</evidence>
<gene>
    <name evidence="4" type="ORF">SAMN05444271_102184</name>
</gene>
<dbReference type="GeneID" id="35003713"/>
<reference evidence="4 5" key="1">
    <citation type="submission" date="2016-10" db="EMBL/GenBank/DDBJ databases">
        <authorList>
            <person name="de Groot N.N."/>
        </authorList>
    </citation>
    <scope>NUCLEOTIDE SEQUENCE [LARGE SCALE GENOMIC DNA]</scope>
    <source>
        <strain evidence="4 5">DSM 22187</strain>
    </source>
</reference>
<dbReference type="PROSITE" id="PS00379">
    <property type="entry name" value="CDP_ALCOHOL_P_TRANSF"/>
    <property type="match status" value="1"/>
</dbReference>
<accession>A0A2H4Q5M4</accession>
<feature type="transmembrane region" description="Helical" evidence="3">
    <location>
        <begin position="222"/>
        <end position="240"/>
    </location>
</feature>
<feature type="transmembrane region" description="Helical" evidence="3">
    <location>
        <begin position="72"/>
        <end position="96"/>
    </location>
</feature>